<protein>
    <submittedName>
        <fullName evidence="2">Fimbrial assembly protein (PilN)</fullName>
    </submittedName>
</protein>
<dbReference type="PANTHER" id="PTHR40278">
    <property type="entry name" value="DNA UTILIZATION PROTEIN HOFN"/>
    <property type="match status" value="1"/>
</dbReference>
<dbReference type="RefSeq" id="WP_092065035.1">
    <property type="nucleotide sequence ID" value="NZ_FNIN01000005.1"/>
</dbReference>
<dbReference type="Proteomes" id="UP000199602">
    <property type="component" value="Unassembled WGS sequence"/>
</dbReference>
<proteinExistence type="predicted"/>
<dbReference type="InterPro" id="IPR052534">
    <property type="entry name" value="Extracell_DNA_Util/SecSys_Comp"/>
</dbReference>
<name>A0A1H0DJ43_9BACT</name>
<dbReference type="OrthoDB" id="5414910at2"/>
<evidence type="ECO:0000256" key="1">
    <source>
        <dbReference type="SAM" id="Phobius"/>
    </source>
</evidence>
<evidence type="ECO:0000313" key="2">
    <source>
        <dbReference type="EMBL" id="SDN70175.1"/>
    </source>
</evidence>
<dbReference type="AlphaFoldDB" id="A0A1H0DJ43"/>
<organism evidence="2 3">
    <name type="scientific">Desulfonauticus submarinus</name>
    <dbReference type="NCBI Taxonomy" id="206665"/>
    <lineage>
        <taxon>Bacteria</taxon>
        <taxon>Pseudomonadati</taxon>
        <taxon>Thermodesulfobacteriota</taxon>
        <taxon>Desulfovibrionia</taxon>
        <taxon>Desulfovibrionales</taxon>
        <taxon>Desulfonauticaceae</taxon>
        <taxon>Desulfonauticus</taxon>
    </lineage>
</organism>
<dbReference type="InterPro" id="IPR007813">
    <property type="entry name" value="PilN"/>
</dbReference>
<dbReference type="PANTHER" id="PTHR40278:SF1">
    <property type="entry name" value="DNA UTILIZATION PROTEIN HOFN"/>
    <property type="match status" value="1"/>
</dbReference>
<dbReference type="Pfam" id="PF05137">
    <property type="entry name" value="PilN"/>
    <property type="match status" value="1"/>
</dbReference>
<dbReference type="Gene3D" id="3.30.420.40">
    <property type="match status" value="2"/>
</dbReference>
<dbReference type="EMBL" id="FNIN01000005">
    <property type="protein sequence ID" value="SDN70175.1"/>
    <property type="molecule type" value="Genomic_DNA"/>
</dbReference>
<reference evidence="2 3" key="1">
    <citation type="submission" date="2016-10" db="EMBL/GenBank/DDBJ databases">
        <authorList>
            <person name="de Groot N.N."/>
        </authorList>
    </citation>
    <scope>NUCLEOTIDE SEQUENCE [LARGE SCALE GENOMIC DNA]</scope>
    <source>
        <strain evidence="2 3">DSM 15269</strain>
    </source>
</reference>
<keyword evidence="1" id="KW-0812">Transmembrane</keyword>
<dbReference type="Gene3D" id="3.30.1490.300">
    <property type="match status" value="1"/>
</dbReference>
<gene>
    <name evidence="2" type="ORF">SAMN04488516_10542</name>
</gene>
<keyword evidence="3" id="KW-1185">Reference proteome</keyword>
<accession>A0A1H0DJ43</accession>
<evidence type="ECO:0000313" key="3">
    <source>
        <dbReference type="Proteomes" id="UP000199602"/>
    </source>
</evidence>
<sequence>MKKDEIAATQKLLEQIRIPSKENSINSLEKFKFNIKKNKTIIGLDLREHYLVFAASEAYENISRLKIIEKIAYPKNITKTHPDFIKWFKVVIKKIKSTYPNAFYWFLIPSKYVKTFYLHIPKVPNNMLEQTILSAIKKEAKVNINVWLYDYKIIDHDLENKKLGVWAYLADKKKVKEVKQLAKEVNLKNIGITTYQFALANIFNHAHKNIAYIFIGTDWSRINIYNKGLVLFNREIKTGLLSLAEELLTYIKTQPPLIKLIEKTSSEDILCTLKKLLTEELNKKHPLYQLDKDIIKNAIAPALRRLVLQIRRTIQYYTSTIKKEEVKQIYIAGISNLPNFILEEIYSNLDIQASFLTPIKNKLISVEGIFNLSPKEEMNFSPVIGATLANSNGVNSINFLINKKQKEKIKIQKKISSIISLSFILISLIMFGYYIVLQNKIKTEVQNISILKKQITTFSPKINQEIILKLANKIKKDNENAKKSITLLKPVALLKEVALLTPKNIKLTSLTINTKDSWISIKGITGNTTNSSLNIANYILTLKKSKFFSEVSLQNQELEATNKYTRKIFEISLKIR</sequence>
<keyword evidence="1" id="KW-1133">Transmembrane helix</keyword>
<feature type="transmembrane region" description="Helical" evidence="1">
    <location>
        <begin position="415"/>
        <end position="436"/>
    </location>
</feature>
<dbReference type="STRING" id="206665.SAMN04488516_10542"/>
<keyword evidence="1" id="KW-0472">Membrane</keyword>